<comment type="caution">
    <text evidence="4">The sequence shown here is derived from an EMBL/GenBank/DDBJ whole genome shotgun (WGS) entry which is preliminary data.</text>
</comment>
<comment type="similarity">
    <text evidence="1">Belongs to the opioid growth factor receptor family.</text>
</comment>
<sequence>MGKVQENQKDCPELSLESTPDLGGDLEAHLARLRESADEVAAAGGHFREHPSVSFYRGSRPVQVRLPPQKEGETENVTSCLHVIALHQALLPPCRDGTSFSEEEQSARLSSPDGLELLQLNWNRLLWLLMPSVQFGKRTEGCTLTEADHLISVKKNEECTTHSLISDCEISQALTWKDYQKLRHPSMMDRVHYSYVVFLRFYGWRLYDEESGILDRHRNWQARYKTLVPRCDVHDGNANDSEVAIGFYGALSRILCVLLELCLTRYAVNLIAFLLEEMRKGRLLFLQSNLERSWLPQVLHSKQVAESEKERLRRQLYRLVHSDSD</sequence>
<dbReference type="Pfam" id="PF04664">
    <property type="entry name" value="OGFr_N"/>
    <property type="match status" value="1"/>
</dbReference>
<dbReference type="GO" id="GO:0016020">
    <property type="term" value="C:membrane"/>
    <property type="evidence" value="ECO:0007669"/>
    <property type="project" value="InterPro"/>
</dbReference>
<keyword evidence="5" id="KW-1185">Reference proteome</keyword>
<reference evidence="4 5" key="1">
    <citation type="journal article" date="2012" name="BMC Genomics">
        <title>Comparative genomic analysis of human infective Trypanosoma cruzi lineages with the bat-restricted subspecies T. cruzi marinkellei.</title>
        <authorList>
            <person name="Franzen O."/>
            <person name="Talavera-Lopez C."/>
            <person name="Ochaya S."/>
            <person name="Butler C.E."/>
            <person name="Messenger L.A."/>
            <person name="Lewis M.D."/>
            <person name="Llewellyn M.S."/>
            <person name="Marinkelle C.J."/>
            <person name="Tyler K.M."/>
            <person name="Miles M.A."/>
            <person name="Andersson B."/>
        </authorList>
    </citation>
    <scope>NUCLEOTIDE SEQUENCE [LARGE SCALE GENOMIC DNA]</scope>
    <source>
        <strain evidence="4 5">B7</strain>
    </source>
</reference>
<feature type="compositionally biased region" description="Basic and acidic residues" evidence="2">
    <location>
        <begin position="1"/>
        <end position="12"/>
    </location>
</feature>
<feature type="domain" description="Opioid growth factor receptor (OGFr) conserved" evidence="3">
    <location>
        <begin position="172"/>
        <end position="279"/>
    </location>
</feature>
<dbReference type="OrthoDB" id="9030204at2759"/>
<name>K2NLV1_TRYCR</name>
<organism evidence="4 5">
    <name type="scientific">Trypanosoma cruzi marinkellei</name>
    <dbReference type="NCBI Taxonomy" id="85056"/>
    <lineage>
        <taxon>Eukaryota</taxon>
        <taxon>Discoba</taxon>
        <taxon>Euglenozoa</taxon>
        <taxon>Kinetoplastea</taxon>
        <taxon>Metakinetoplastina</taxon>
        <taxon>Trypanosomatida</taxon>
        <taxon>Trypanosomatidae</taxon>
        <taxon>Trypanosoma</taxon>
        <taxon>Schizotrypanum</taxon>
    </lineage>
</organism>
<evidence type="ECO:0000313" key="4">
    <source>
        <dbReference type="EMBL" id="EKF38749.1"/>
    </source>
</evidence>
<dbReference type="EMBL" id="AHKC01005064">
    <property type="protein sequence ID" value="EKF38749.1"/>
    <property type="molecule type" value="Genomic_DNA"/>
</dbReference>
<dbReference type="InterPro" id="IPR039574">
    <property type="entry name" value="OGFr"/>
</dbReference>
<dbReference type="Proteomes" id="UP000007350">
    <property type="component" value="Unassembled WGS sequence"/>
</dbReference>
<evidence type="ECO:0000256" key="1">
    <source>
        <dbReference type="ARBA" id="ARBA00010365"/>
    </source>
</evidence>
<evidence type="ECO:0000256" key="2">
    <source>
        <dbReference type="SAM" id="MobiDB-lite"/>
    </source>
</evidence>
<accession>K2NLV1</accession>
<dbReference type="InterPro" id="IPR006757">
    <property type="entry name" value="OGF_rcpt"/>
</dbReference>
<protein>
    <recommendedName>
        <fullName evidence="3">Opioid growth factor receptor (OGFr) conserved domain-containing protein</fullName>
    </recommendedName>
</protein>
<evidence type="ECO:0000313" key="5">
    <source>
        <dbReference type="Proteomes" id="UP000007350"/>
    </source>
</evidence>
<evidence type="ECO:0000259" key="3">
    <source>
        <dbReference type="Pfam" id="PF04664"/>
    </source>
</evidence>
<proteinExistence type="inferred from homology"/>
<dbReference type="PANTHER" id="PTHR14015">
    <property type="entry name" value="OPIOID GROWTH FACTOR RECEPTOR OGFR ZETA-TYPE OPIOID RECEPTOR"/>
    <property type="match status" value="1"/>
</dbReference>
<dbReference type="GO" id="GO:0140625">
    <property type="term" value="F:opioid growth factor receptor activity"/>
    <property type="evidence" value="ECO:0007669"/>
    <property type="project" value="InterPro"/>
</dbReference>
<dbReference type="AlphaFoldDB" id="K2NLV1"/>
<feature type="region of interest" description="Disordered" evidence="2">
    <location>
        <begin position="1"/>
        <end position="23"/>
    </location>
</feature>
<dbReference type="PANTHER" id="PTHR14015:SF2">
    <property type="entry name" value="OPIOID GROWTH FACTOR RECEPTOR (OGFR) CONSERVED DOMAIN-CONTAINING PROTEIN"/>
    <property type="match status" value="1"/>
</dbReference>
<gene>
    <name evidence="4" type="ORF">MOQ_001044</name>
</gene>